<name>Q93MB8_CLOPE</name>
<organism evidence="2 3">
    <name type="scientific">Clostridium perfringens (strain 13 / Type A)</name>
    <dbReference type="NCBI Taxonomy" id="195102"/>
    <lineage>
        <taxon>Bacteria</taxon>
        <taxon>Bacillati</taxon>
        <taxon>Bacillota</taxon>
        <taxon>Clostridia</taxon>
        <taxon>Eubacteriales</taxon>
        <taxon>Clostridiaceae</taxon>
        <taxon>Clostridium</taxon>
    </lineage>
</organism>
<dbReference type="AlphaFoldDB" id="Q93MB8"/>
<feature type="domain" description="Peptidase C39-like" evidence="1">
    <location>
        <begin position="72"/>
        <end position="226"/>
    </location>
</feature>
<evidence type="ECO:0000313" key="3">
    <source>
        <dbReference type="Proteomes" id="UP000000818"/>
    </source>
</evidence>
<keyword evidence="2" id="KW-0614">Plasmid</keyword>
<dbReference type="Pfam" id="PF13529">
    <property type="entry name" value="Peptidase_C39_2"/>
    <property type="match status" value="1"/>
</dbReference>
<accession>Q93MB8</accession>
<dbReference type="RefSeq" id="WP_010968259.1">
    <property type="nucleotide sequence ID" value="NC_003042.1"/>
</dbReference>
<dbReference type="Proteomes" id="UP000000818">
    <property type="component" value="Plasmid pCP13"/>
</dbReference>
<evidence type="ECO:0000259" key="1">
    <source>
        <dbReference type="Pfam" id="PF13529"/>
    </source>
</evidence>
<dbReference type="HOGENOM" id="CLU_1101406_0_0_9"/>
<geneLocation type="plasmid" evidence="2 3">
    <name>pCP13</name>
</geneLocation>
<dbReference type="KEGG" id="cpe:PCP29"/>
<proteinExistence type="predicted"/>
<protein>
    <recommendedName>
        <fullName evidence="1">Peptidase C39-like domain-containing protein</fullName>
    </recommendedName>
</protein>
<reference evidence="2 3" key="1">
    <citation type="journal article" date="2002" name="Proc. Natl. Acad. Sci. U.S.A.">
        <title>Complete genome sequence of Clostridium perfringens, an anaerobic flesh-eater.</title>
        <authorList>
            <person name="Shimizu T."/>
            <person name="Ohtani K."/>
            <person name="Hirakawa H."/>
            <person name="Ohshima K."/>
            <person name="Yamashita A."/>
            <person name="Shiba T."/>
            <person name="Ogasawara N."/>
            <person name="Hattori M."/>
            <person name="Kuhara S."/>
            <person name="Hayashi H."/>
        </authorList>
    </citation>
    <scope>NUCLEOTIDE SEQUENCE [LARGE SCALE GENOMIC DNA]</scope>
    <source>
        <strain evidence="3">13 / Type A</strain>
        <plasmid evidence="2 3">pCP13</plasmid>
    </source>
</reference>
<dbReference type="InterPro" id="IPR039564">
    <property type="entry name" value="Peptidase_C39-like"/>
</dbReference>
<gene>
    <name evidence="2" type="ordered locus">PCP29</name>
</gene>
<evidence type="ECO:0000313" key="2">
    <source>
        <dbReference type="EMBL" id="BAB62467.1"/>
    </source>
</evidence>
<dbReference type="EMBL" id="AP003515">
    <property type="protein sequence ID" value="BAB62467.1"/>
    <property type="molecule type" value="Genomic_DNA"/>
</dbReference>
<sequence length="252" mass="28206">MLAAVALISVLNISQVNVKANSVIDTTDTTEHVVGELSIEDELANEEKYNLAKEYVENKRQLYGYNSSKVLYFPYERQTAGNWCGPAAAYNAIIGANPSYKGKISQNSLAMTLKTGVPGDKGTDFPGEWKRTMNNYLGANNYEISKGSSYSYSDWRNRVKNSVIWTVDKGYAVIADTKQSPYGTKLHPNYNYIDDRGPGGKPTYHYIAITGYDDTPGNDRMLYSDSHQDFNGRYWTYTTNVAKVTHGHGIVW</sequence>